<dbReference type="Gene3D" id="3.40.390.10">
    <property type="entry name" value="Collagenase (Catalytic Domain)"/>
    <property type="match status" value="1"/>
</dbReference>
<dbReference type="GO" id="GO:0008237">
    <property type="term" value="F:metallopeptidase activity"/>
    <property type="evidence" value="ECO:0007669"/>
    <property type="project" value="InterPro"/>
</dbReference>
<evidence type="ECO:0000313" key="2">
    <source>
        <dbReference type="EMBL" id="TGZ85351.1"/>
    </source>
</evidence>
<feature type="region of interest" description="Disordered" evidence="1">
    <location>
        <begin position="370"/>
        <end position="430"/>
    </location>
</feature>
<evidence type="ECO:0000256" key="1">
    <source>
        <dbReference type="SAM" id="MobiDB-lite"/>
    </source>
</evidence>
<name>A0A4S2N7P9_9PEZI</name>
<accession>A0A4S2N7P9</accession>
<gene>
    <name evidence="2" type="ORF">EX30DRAFT_361208</name>
</gene>
<feature type="compositionally biased region" description="Basic residues" evidence="1">
    <location>
        <begin position="412"/>
        <end position="423"/>
    </location>
</feature>
<dbReference type="Proteomes" id="UP000298138">
    <property type="component" value="Unassembled WGS sequence"/>
</dbReference>
<organism evidence="2 3">
    <name type="scientific">Ascodesmis nigricans</name>
    <dbReference type="NCBI Taxonomy" id="341454"/>
    <lineage>
        <taxon>Eukaryota</taxon>
        <taxon>Fungi</taxon>
        <taxon>Dikarya</taxon>
        <taxon>Ascomycota</taxon>
        <taxon>Pezizomycotina</taxon>
        <taxon>Pezizomycetes</taxon>
        <taxon>Pezizales</taxon>
        <taxon>Ascodesmidaceae</taxon>
        <taxon>Ascodesmis</taxon>
    </lineage>
</organism>
<proteinExistence type="predicted"/>
<dbReference type="EMBL" id="ML220112">
    <property type="protein sequence ID" value="TGZ85351.1"/>
    <property type="molecule type" value="Genomic_DNA"/>
</dbReference>
<dbReference type="InParanoid" id="A0A4S2N7P9"/>
<protein>
    <submittedName>
        <fullName evidence="2">Uncharacterized protein</fullName>
    </submittedName>
</protein>
<dbReference type="AlphaFoldDB" id="A0A4S2N7P9"/>
<reference evidence="2 3" key="1">
    <citation type="submission" date="2019-04" db="EMBL/GenBank/DDBJ databases">
        <title>Comparative genomics and transcriptomics to analyze fruiting body development in filamentous ascomycetes.</title>
        <authorList>
            <consortium name="DOE Joint Genome Institute"/>
            <person name="Lutkenhaus R."/>
            <person name="Traeger S."/>
            <person name="Breuer J."/>
            <person name="Kuo A."/>
            <person name="Lipzen A."/>
            <person name="Pangilinan J."/>
            <person name="Dilworth D."/>
            <person name="Sandor L."/>
            <person name="Poggeler S."/>
            <person name="Barry K."/>
            <person name="Grigoriev I.V."/>
            <person name="Nowrousian M."/>
        </authorList>
    </citation>
    <scope>NUCLEOTIDE SEQUENCE [LARGE SCALE GENOMIC DNA]</scope>
    <source>
        <strain evidence="2 3">CBS 389.68</strain>
    </source>
</reference>
<keyword evidence="3" id="KW-1185">Reference proteome</keyword>
<sequence>MFLVRTPSSLWFKPVANTICEPEILETIAALRPVRDNSRSAPPNPPDYKSLTILCGSENVVELDEALGRSRSEPEKTKHAFLDKVANIKLFKQWMDDEENDFEICNSIDEDSEGDVEAMSMVAYPGNIPTFRLDPKNAFDVIYLCSADFTHWRERVKYRHHEVRPEERKVTHLDHKSWMYKINEQVLGPADPGAPFTTNGAMTFNRLATQMVFIHEYMHTTKWENQEQAPPTSRASVYAEDHVYDWHDCLHFAQDPEEKSKACTNADSLSLFIGLTHWIKHMHTIDQNQPVYKNAGDRNRMIFARTFDNDGQGHVLHYDPPDPARAKVYWIHAQKELKIKRQREFSSQQLPSRNVQGEVRIYGVFNYVRQQEDPGTRSRSSSPSRQDKPNWPFRERRMRVRKQTKGSGSRGVTRRSSLKKNSSKSKVSPS</sequence>
<evidence type="ECO:0000313" key="3">
    <source>
        <dbReference type="Proteomes" id="UP000298138"/>
    </source>
</evidence>
<dbReference type="InterPro" id="IPR024079">
    <property type="entry name" value="MetalloPept_cat_dom_sf"/>
</dbReference>